<sequence length="290" mass="32300">MAQPPPGGTVQPLDQQQPPGEPINQTIPRSPYPAPPPFWKHFTSTNLSRLEVAEAQESFDAAELPYELLVLRPPPPPKTPDQQYTTFNIPHHVVPRPTLPVPPPDQPDGILLFKPEDLIHPPQDSTGATARPHARLLSRLTKSLLLNFLELTTIMAENPRGYSGQLTEDPQFYWAEKINDIGVLTENIAAVINLLRPHQARESVKTMLENRLIEGREEMQRAGEVRLKVEEFLQEVENNGKLLSADDTSMSVDTNGVNGNGIYAGGDKDKLAEIEKARRLWAILDDLDGD</sequence>
<reference evidence="1" key="1">
    <citation type="submission" date="2022-10" db="EMBL/GenBank/DDBJ databases">
        <title>Culturing micro-colonial fungi from biological soil crusts in the Mojave desert and describing Neophaeococcomyces mojavensis, and introducing the new genera and species Taxawa tesnikishii.</title>
        <authorList>
            <person name="Kurbessoian T."/>
            <person name="Stajich J.E."/>
        </authorList>
    </citation>
    <scope>NUCLEOTIDE SEQUENCE</scope>
    <source>
        <strain evidence="1">JES_112</strain>
    </source>
</reference>
<evidence type="ECO:0000313" key="1">
    <source>
        <dbReference type="EMBL" id="KAJ9657438.1"/>
    </source>
</evidence>
<evidence type="ECO:0000313" key="2">
    <source>
        <dbReference type="Proteomes" id="UP001172386"/>
    </source>
</evidence>
<gene>
    <name evidence="1" type="primary">MED7</name>
    <name evidence="1" type="ORF">H2198_004313</name>
</gene>
<dbReference type="EMBL" id="JAPDRQ010000064">
    <property type="protein sequence ID" value="KAJ9657438.1"/>
    <property type="molecule type" value="Genomic_DNA"/>
</dbReference>
<proteinExistence type="predicted"/>
<keyword evidence="2" id="KW-1185">Reference proteome</keyword>
<dbReference type="Proteomes" id="UP001172386">
    <property type="component" value="Unassembled WGS sequence"/>
</dbReference>
<comment type="caution">
    <text evidence="1">The sequence shown here is derived from an EMBL/GenBank/DDBJ whole genome shotgun (WGS) entry which is preliminary data.</text>
</comment>
<protein>
    <submittedName>
        <fullName evidence="1">Mediator of RNA polymerase II transcription subunit 7</fullName>
    </submittedName>
</protein>
<name>A0ACC3A9M7_9EURO</name>
<accession>A0ACC3A9M7</accession>
<organism evidence="1 2">
    <name type="scientific">Neophaeococcomyces mojaviensis</name>
    <dbReference type="NCBI Taxonomy" id="3383035"/>
    <lineage>
        <taxon>Eukaryota</taxon>
        <taxon>Fungi</taxon>
        <taxon>Dikarya</taxon>
        <taxon>Ascomycota</taxon>
        <taxon>Pezizomycotina</taxon>
        <taxon>Eurotiomycetes</taxon>
        <taxon>Chaetothyriomycetidae</taxon>
        <taxon>Chaetothyriales</taxon>
        <taxon>Chaetothyriales incertae sedis</taxon>
        <taxon>Neophaeococcomyces</taxon>
    </lineage>
</organism>